<feature type="region of interest" description="Disordered" evidence="1">
    <location>
        <begin position="1"/>
        <end position="33"/>
    </location>
</feature>
<feature type="compositionally biased region" description="Polar residues" evidence="1">
    <location>
        <begin position="183"/>
        <end position="196"/>
    </location>
</feature>
<comment type="caution">
    <text evidence="3">The sequence shown here is derived from an EMBL/GenBank/DDBJ whole genome shotgun (WGS) entry which is preliminary data.</text>
</comment>
<reference evidence="3" key="1">
    <citation type="submission" date="2022-01" db="EMBL/GenBank/DDBJ databases">
        <title>Comparative genomics reveals a dynamic genome evolution in the ectomycorrhizal milk-cap (Lactarius) mushrooms.</title>
        <authorList>
            <consortium name="DOE Joint Genome Institute"/>
            <person name="Lebreton A."/>
            <person name="Tang N."/>
            <person name="Kuo A."/>
            <person name="LaButti K."/>
            <person name="Drula E."/>
            <person name="Barry K."/>
            <person name="Clum A."/>
            <person name="Lipzen A."/>
            <person name="Mousain D."/>
            <person name="Ng V."/>
            <person name="Wang R."/>
            <person name="Wang X."/>
            <person name="Dai Y."/>
            <person name="Henrissat B."/>
            <person name="Grigoriev I.V."/>
            <person name="Guerin-Laguette A."/>
            <person name="Yu F."/>
            <person name="Martin F.M."/>
        </authorList>
    </citation>
    <scope>NUCLEOTIDE SEQUENCE</scope>
    <source>
        <strain evidence="3">QP</strain>
    </source>
</reference>
<organism evidence="3 4">
    <name type="scientific">Lactarius akahatsu</name>
    <dbReference type="NCBI Taxonomy" id="416441"/>
    <lineage>
        <taxon>Eukaryota</taxon>
        <taxon>Fungi</taxon>
        <taxon>Dikarya</taxon>
        <taxon>Basidiomycota</taxon>
        <taxon>Agaricomycotina</taxon>
        <taxon>Agaricomycetes</taxon>
        <taxon>Russulales</taxon>
        <taxon>Russulaceae</taxon>
        <taxon>Lactarius</taxon>
    </lineage>
</organism>
<feature type="compositionally biased region" description="Polar residues" evidence="1">
    <location>
        <begin position="154"/>
        <end position="168"/>
    </location>
</feature>
<evidence type="ECO:0000313" key="3">
    <source>
        <dbReference type="EMBL" id="KAH8983433.1"/>
    </source>
</evidence>
<gene>
    <name evidence="3" type="ORF">EDB92DRAFT_2117446</name>
</gene>
<feature type="domain" description="C2" evidence="2">
    <location>
        <begin position="18"/>
        <end position="150"/>
    </location>
</feature>
<keyword evidence="4" id="KW-1185">Reference proteome</keyword>
<feature type="region of interest" description="Disordered" evidence="1">
    <location>
        <begin position="154"/>
        <end position="209"/>
    </location>
</feature>
<protein>
    <recommendedName>
        <fullName evidence="2">C2 domain-containing protein</fullName>
    </recommendedName>
</protein>
<dbReference type="SMART" id="SM00239">
    <property type="entry name" value="C2"/>
    <property type="match status" value="1"/>
</dbReference>
<dbReference type="Gene3D" id="2.60.40.150">
    <property type="entry name" value="C2 domain"/>
    <property type="match status" value="1"/>
</dbReference>
<name>A0AAD4LBI0_9AGAM</name>
<sequence length="266" mass="29056">MEHRQVISNSPAGSTASRPSRISTQVAGSQGSRFQPERVEVTVIRAHNVPQFGSILGVKTEYFVTITYGATTKKTKKKTKKTKSVQMDGQMAVWDQRLDAFFVQPSSRLIIRLYAKRLRINDILIGTHEVVIPVESIDISVALGHVTLDLTITVSTNGAPPSDPQTIPTEGDDTHAEGVRPPTTHTNSGGPDQSTAPEHRLPPSDHLPVQIGPPIPQDLETSLVEMARTDLDSADEVEKSIDRSNTWEGVVGKIKWVMDKLSPVAE</sequence>
<proteinExistence type="predicted"/>
<feature type="non-terminal residue" evidence="3">
    <location>
        <position position="1"/>
    </location>
</feature>
<dbReference type="PROSITE" id="PS50004">
    <property type="entry name" value="C2"/>
    <property type="match status" value="1"/>
</dbReference>
<dbReference type="SUPFAM" id="SSF49562">
    <property type="entry name" value="C2 domain (Calcium/lipid-binding domain, CaLB)"/>
    <property type="match status" value="1"/>
</dbReference>
<accession>A0AAD4LBI0</accession>
<dbReference type="CDD" id="cd00030">
    <property type="entry name" value="C2"/>
    <property type="match status" value="1"/>
</dbReference>
<dbReference type="InterPro" id="IPR000008">
    <property type="entry name" value="C2_dom"/>
</dbReference>
<dbReference type="Proteomes" id="UP001201163">
    <property type="component" value="Unassembled WGS sequence"/>
</dbReference>
<evidence type="ECO:0000259" key="2">
    <source>
        <dbReference type="PROSITE" id="PS50004"/>
    </source>
</evidence>
<dbReference type="InterPro" id="IPR035892">
    <property type="entry name" value="C2_domain_sf"/>
</dbReference>
<evidence type="ECO:0000313" key="4">
    <source>
        <dbReference type="Proteomes" id="UP001201163"/>
    </source>
</evidence>
<evidence type="ECO:0000256" key="1">
    <source>
        <dbReference type="SAM" id="MobiDB-lite"/>
    </source>
</evidence>
<dbReference type="EMBL" id="JAKELL010000088">
    <property type="protein sequence ID" value="KAH8983433.1"/>
    <property type="molecule type" value="Genomic_DNA"/>
</dbReference>
<dbReference type="Pfam" id="PF00168">
    <property type="entry name" value="C2"/>
    <property type="match status" value="1"/>
</dbReference>
<dbReference type="AlphaFoldDB" id="A0AAD4LBI0"/>